<dbReference type="OrthoDB" id="2859046at2759"/>
<name>A0A4S8L6Q0_DENBC</name>
<feature type="transmembrane region" description="Helical" evidence="1">
    <location>
        <begin position="24"/>
        <end position="46"/>
    </location>
</feature>
<reference evidence="2 3" key="1">
    <citation type="journal article" date="2019" name="Nat. Ecol. Evol.">
        <title>Megaphylogeny resolves global patterns of mushroom evolution.</title>
        <authorList>
            <person name="Varga T."/>
            <person name="Krizsan K."/>
            <person name="Foldi C."/>
            <person name="Dima B."/>
            <person name="Sanchez-Garcia M."/>
            <person name="Sanchez-Ramirez S."/>
            <person name="Szollosi G.J."/>
            <person name="Szarkandi J.G."/>
            <person name="Papp V."/>
            <person name="Albert L."/>
            <person name="Andreopoulos W."/>
            <person name="Angelini C."/>
            <person name="Antonin V."/>
            <person name="Barry K.W."/>
            <person name="Bougher N.L."/>
            <person name="Buchanan P."/>
            <person name="Buyck B."/>
            <person name="Bense V."/>
            <person name="Catcheside P."/>
            <person name="Chovatia M."/>
            <person name="Cooper J."/>
            <person name="Damon W."/>
            <person name="Desjardin D."/>
            <person name="Finy P."/>
            <person name="Geml J."/>
            <person name="Haridas S."/>
            <person name="Hughes K."/>
            <person name="Justo A."/>
            <person name="Karasinski D."/>
            <person name="Kautmanova I."/>
            <person name="Kiss B."/>
            <person name="Kocsube S."/>
            <person name="Kotiranta H."/>
            <person name="LaButti K.M."/>
            <person name="Lechner B.E."/>
            <person name="Liimatainen K."/>
            <person name="Lipzen A."/>
            <person name="Lukacs Z."/>
            <person name="Mihaltcheva S."/>
            <person name="Morgado L.N."/>
            <person name="Niskanen T."/>
            <person name="Noordeloos M.E."/>
            <person name="Ohm R.A."/>
            <person name="Ortiz-Santana B."/>
            <person name="Ovrebo C."/>
            <person name="Racz N."/>
            <person name="Riley R."/>
            <person name="Savchenko A."/>
            <person name="Shiryaev A."/>
            <person name="Soop K."/>
            <person name="Spirin V."/>
            <person name="Szebenyi C."/>
            <person name="Tomsovsky M."/>
            <person name="Tulloss R.E."/>
            <person name="Uehling J."/>
            <person name="Grigoriev I.V."/>
            <person name="Vagvolgyi C."/>
            <person name="Papp T."/>
            <person name="Martin F.M."/>
            <person name="Miettinen O."/>
            <person name="Hibbett D.S."/>
            <person name="Nagy L.G."/>
        </authorList>
    </citation>
    <scope>NUCLEOTIDE SEQUENCE [LARGE SCALE GENOMIC DNA]</scope>
    <source>
        <strain evidence="2 3">CBS 962.96</strain>
    </source>
</reference>
<feature type="transmembrane region" description="Helical" evidence="1">
    <location>
        <begin position="77"/>
        <end position="98"/>
    </location>
</feature>
<evidence type="ECO:0000256" key="1">
    <source>
        <dbReference type="SAM" id="Phobius"/>
    </source>
</evidence>
<accession>A0A4S8L6Q0</accession>
<keyword evidence="1" id="KW-0472">Membrane</keyword>
<feature type="transmembrane region" description="Helical" evidence="1">
    <location>
        <begin position="195"/>
        <end position="217"/>
    </location>
</feature>
<keyword evidence="3" id="KW-1185">Reference proteome</keyword>
<feature type="transmembrane region" description="Helical" evidence="1">
    <location>
        <begin position="229"/>
        <end position="247"/>
    </location>
</feature>
<keyword evidence="1" id="KW-0812">Transmembrane</keyword>
<protein>
    <submittedName>
        <fullName evidence="2">Uncharacterized protein</fullName>
    </submittedName>
</protein>
<organism evidence="2 3">
    <name type="scientific">Dendrothele bispora (strain CBS 962.96)</name>
    <dbReference type="NCBI Taxonomy" id="1314807"/>
    <lineage>
        <taxon>Eukaryota</taxon>
        <taxon>Fungi</taxon>
        <taxon>Dikarya</taxon>
        <taxon>Basidiomycota</taxon>
        <taxon>Agaricomycotina</taxon>
        <taxon>Agaricomycetes</taxon>
        <taxon>Agaricomycetidae</taxon>
        <taxon>Agaricales</taxon>
        <taxon>Agaricales incertae sedis</taxon>
        <taxon>Dendrothele</taxon>
    </lineage>
</organism>
<sequence length="275" mass="31048">MAGCISYGIFIPVFCLSLYITRRYLWVIQCLILLFSTGIIITQIGVQMQIFSFAKRPVYESEPVWNERLQSSATSSIPYGMALMWFTIFNNAIGDIIIAWRAYVLWPNSFAIRFVLFVSLVGVIGLYIYNNVAYIIAVKSEKTTNVISLADSLAYFLSFGNNLFSTCCIFLRAWKFKETMRKALLQANQSSAYQILILFVEGGLVFAAVQLIYAILMRLNASIDPNSSSLQWAGLAYFAFSGFTPVFSNSQSCLYKKVFTSMILNMPVLHKPLIV</sequence>
<gene>
    <name evidence="2" type="ORF">K435DRAFT_843738</name>
</gene>
<evidence type="ECO:0000313" key="2">
    <source>
        <dbReference type="EMBL" id="THU84279.1"/>
    </source>
</evidence>
<keyword evidence="1" id="KW-1133">Transmembrane helix</keyword>
<dbReference type="Proteomes" id="UP000297245">
    <property type="component" value="Unassembled WGS sequence"/>
</dbReference>
<dbReference type="EMBL" id="ML179609">
    <property type="protein sequence ID" value="THU84279.1"/>
    <property type="molecule type" value="Genomic_DNA"/>
</dbReference>
<feature type="transmembrane region" description="Helical" evidence="1">
    <location>
        <begin position="110"/>
        <end position="129"/>
    </location>
</feature>
<dbReference type="AlphaFoldDB" id="A0A4S8L6Q0"/>
<feature type="transmembrane region" description="Helical" evidence="1">
    <location>
        <begin position="153"/>
        <end position="174"/>
    </location>
</feature>
<proteinExistence type="predicted"/>
<evidence type="ECO:0000313" key="3">
    <source>
        <dbReference type="Proteomes" id="UP000297245"/>
    </source>
</evidence>